<evidence type="ECO:0000313" key="4">
    <source>
        <dbReference type="Proteomes" id="UP000042527"/>
    </source>
</evidence>
<dbReference type="AlphaFoldDB" id="A0A0B7GSK9"/>
<proteinExistence type="predicted"/>
<dbReference type="PIRSF" id="PIRSF027386">
    <property type="entry name" value="UCP027386_ABC_sbc_TM0202"/>
    <property type="match status" value="1"/>
</dbReference>
<evidence type="ECO:0000313" key="3">
    <source>
        <dbReference type="EMBL" id="CEM61458.1"/>
    </source>
</evidence>
<dbReference type="InterPro" id="IPR027024">
    <property type="entry name" value="UCP027386_ABC_sbc_TM0202"/>
</dbReference>
<accession>A0A0B7GSK9</accession>
<feature type="chain" id="PRO_5002115389" description="SsuA/THI5-like domain-containing protein" evidence="1">
    <location>
        <begin position="21"/>
        <end position="321"/>
    </location>
</feature>
<dbReference type="EMBL" id="CDNC01000011">
    <property type="protein sequence ID" value="CEM61458.1"/>
    <property type="molecule type" value="Genomic_DNA"/>
</dbReference>
<evidence type="ECO:0000259" key="2">
    <source>
        <dbReference type="Pfam" id="PF09084"/>
    </source>
</evidence>
<protein>
    <recommendedName>
        <fullName evidence="2">SsuA/THI5-like domain-containing protein</fullName>
    </recommendedName>
</protein>
<dbReference type="SUPFAM" id="SSF53850">
    <property type="entry name" value="Periplasmic binding protein-like II"/>
    <property type="match status" value="1"/>
</dbReference>
<reference evidence="4" key="1">
    <citation type="submission" date="2015-01" db="EMBL/GenBank/DDBJ databases">
        <authorList>
            <person name="Manzoor Shahid"/>
            <person name="Zubair Saima"/>
        </authorList>
    </citation>
    <scope>NUCLEOTIDE SEQUENCE [LARGE SCALE GENOMIC DNA]</scope>
    <source>
        <strain evidence="4">V1</strain>
    </source>
</reference>
<keyword evidence="4" id="KW-1185">Reference proteome</keyword>
<dbReference type="Gene3D" id="3.40.190.10">
    <property type="entry name" value="Periplasmic binding protein-like II"/>
    <property type="match status" value="2"/>
</dbReference>
<dbReference type="RefSeq" id="WP_024753020.1">
    <property type="nucleotide sequence ID" value="NZ_CDNC01000011.1"/>
</dbReference>
<dbReference type="OrthoDB" id="9814375at2"/>
<dbReference type="Proteomes" id="UP000042527">
    <property type="component" value="Unassembled WGS sequence"/>
</dbReference>
<dbReference type="PANTHER" id="PTHR30024">
    <property type="entry name" value="ALIPHATIC SULFONATES-BINDING PROTEIN-RELATED"/>
    <property type="match status" value="1"/>
</dbReference>
<evidence type="ECO:0000256" key="1">
    <source>
        <dbReference type="SAM" id="SignalP"/>
    </source>
</evidence>
<dbReference type="Pfam" id="PF09084">
    <property type="entry name" value="NMT1"/>
    <property type="match status" value="1"/>
</dbReference>
<feature type="domain" description="SsuA/THI5-like" evidence="2">
    <location>
        <begin position="67"/>
        <end position="255"/>
    </location>
</feature>
<name>A0A0B7GSK9_TREPH</name>
<sequence length="321" mass="35411">MRQKLTLCIVLLFAAFSVFAKGAKDADKTVKVVVPKDARVFCMANMISENRALCLPTEYVLLKSSELIQAHVIAEEADIALLPPHIAALLYTKGVQIQVAGSISMRQLYGITTENITGLHELKGKTIAAVDQGSIDDIILRSILKESGLEPDKDVFFNYIEPEEELASMFINGKISIAIVSEPELSVITCKKKNAALFLDVQEEWRNTVGENALYPQLSLVISKKLLKKHPKYIAAFVKALEESIAWAQNNPKKAGEKTAALTDFSSAALLTQAIPRMNLEWSPIKENLSAIKTYFRILAEANALLIGGKLPDEAFYFLSK</sequence>
<gene>
    <name evidence="3" type="ORF">TPHV1_190065</name>
</gene>
<feature type="signal peptide" evidence="1">
    <location>
        <begin position="1"/>
        <end position="20"/>
    </location>
</feature>
<keyword evidence="1" id="KW-0732">Signal</keyword>
<dbReference type="PANTHER" id="PTHR30024:SF46">
    <property type="entry name" value="ABC TRANSPORTER, SUBSTRATE-BINDING LIPOPROTEIN"/>
    <property type="match status" value="1"/>
</dbReference>
<dbReference type="InterPro" id="IPR015168">
    <property type="entry name" value="SsuA/THI5"/>
</dbReference>
<organism evidence="3 4">
    <name type="scientific">Treponema phagedenis</name>
    <dbReference type="NCBI Taxonomy" id="162"/>
    <lineage>
        <taxon>Bacteria</taxon>
        <taxon>Pseudomonadati</taxon>
        <taxon>Spirochaetota</taxon>
        <taxon>Spirochaetia</taxon>
        <taxon>Spirochaetales</taxon>
        <taxon>Treponemataceae</taxon>
        <taxon>Treponema</taxon>
    </lineage>
</organism>